<reference evidence="2" key="2">
    <citation type="journal article" name="FEMS Microbiol. Lett.">
        <title>Molecular variability and genetic structure of white spot syndrome virus strains from northwest Mexico based on the analysis of genomes.</title>
        <authorList>
            <person name="Parrilla-Taylor D.P."/>
            <person name="Vibanco-Perez N."/>
            <person name="Duran-Avelar M.J."/>
            <person name="Gomez-Gil B."/>
            <person name="Llera-Herrera R."/>
            <person name="Vazquez-Juarez R."/>
        </authorList>
    </citation>
    <scope>NUCLEOTIDE SEQUENCE</scope>
    <source>
        <strain evidence="2">GVE05</strain>
    </source>
</reference>
<accession>A0A2U9GAW0</accession>
<sequence>MSNDGDSCCLLFFLLLSFSWERKQLLMAFHLASFSSESWQVLPLLSSFQLHFHCYYCCCYYCCYYYYCCYCCYYCCCCYHCRCHYLHPYSPLLFLVVVVVVVLLLGSHYHCFLLLAVVVVLLPSPPPFLPVLVRLRHLPYQILLPFLLPLPPLLPSALLPLPLPPH</sequence>
<proteinExistence type="predicted"/>
<organismHost>
    <name type="scientific">Crustacea</name>
    <name type="common">crustaceans</name>
    <dbReference type="NCBI Taxonomy" id="6657"/>
</organismHost>
<evidence type="ECO:0000256" key="1">
    <source>
        <dbReference type="SAM" id="Phobius"/>
    </source>
</evidence>
<keyword evidence="1" id="KW-1133">Transmembrane helix</keyword>
<keyword evidence="1" id="KW-0812">Transmembrane</keyword>
<name>A0A2U9GAW0_WSSV</name>
<gene>
    <name evidence="2" type="primary">94</name>
</gene>
<feature type="transmembrane region" description="Helical" evidence="1">
    <location>
        <begin position="142"/>
        <end position="163"/>
    </location>
</feature>
<evidence type="ECO:0000313" key="2">
    <source>
        <dbReference type="EMBL" id="AWQ62005.1"/>
    </source>
</evidence>
<protein>
    <submittedName>
        <fullName evidence="2">Wsv094</fullName>
    </submittedName>
</protein>
<keyword evidence="1" id="KW-0472">Membrane</keyword>
<feature type="transmembrane region" description="Helical" evidence="1">
    <location>
        <begin position="92"/>
        <end position="122"/>
    </location>
</feature>
<organism evidence="2">
    <name type="scientific">White spot syndrome virus</name>
    <name type="common">WSSV</name>
    <name type="synonym">White spot bacilliform virus</name>
    <dbReference type="NCBI Taxonomy" id="92652"/>
    <lineage>
        <taxon>Viruses</taxon>
        <taxon>Viruses incertae sedis</taxon>
        <taxon>Naldaviricetes</taxon>
        <taxon>Nimaviridae</taxon>
        <taxon>Whispovirus</taxon>
        <taxon>White spot syndrome virus</taxon>
    </lineage>
</organism>
<dbReference type="EMBL" id="MG432478">
    <property type="protein sequence ID" value="AWQ62005.1"/>
    <property type="molecule type" value="Genomic_DNA"/>
</dbReference>
<reference evidence="2" key="1">
    <citation type="submission" date="2017-11" db="EMBL/GenBank/DDBJ databases">
        <authorList>
            <person name="Parrilla Taylor D.P."/>
            <person name="Vibanco-Perez N."/>
            <person name="Duran-Avelar Md.J."/>
            <person name="Gomez-Gil B."/>
            <person name="Llera-Herrera R."/>
            <person name="Vazquez-Juarez R."/>
        </authorList>
    </citation>
    <scope>NUCLEOTIDE SEQUENCE</scope>
    <source>
        <strain evidence="2">GVE05</strain>
    </source>
</reference>